<keyword evidence="4" id="KW-0804">Transcription</keyword>
<dbReference type="SUPFAM" id="SSF46955">
    <property type="entry name" value="Putative DNA-binding domain"/>
    <property type="match status" value="1"/>
</dbReference>
<comment type="caution">
    <text evidence="7">The sequence shown here is derived from an EMBL/GenBank/DDBJ whole genome shotgun (WGS) entry which is preliminary data.</text>
</comment>
<accession>A0ABQ5P9E3</accession>
<feature type="region of interest" description="Disordered" evidence="5">
    <location>
        <begin position="103"/>
        <end position="141"/>
    </location>
</feature>
<reference evidence="7 8" key="1">
    <citation type="submission" date="2022-10" db="EMBL/GenBank/DDBJ databases">
        <title>Draft genome sequence of Streptomyces sp. YSPA8.</title>
        <authorList>
            <person name="Moriuchi R."/>
            <person name="Dohra H."/>
            <person name="Yamamura H."/>
            <person name="Kodani S."/>
        </authorList>
    </citation>
    <scope>NUCLEOTIDE SEQUENCE [LARGE SCALE GENOMIC DNA]</scope>
    <source>
        <strain evidence="7 8">YSPA8</strain>
    </source>
</reference>
<feature type="compositionally biased region" description="Basic and acidic residues" evidence="5">
    <location>
        <begin position="103"/>
        <end position="121"/>
    </location>
</feature>
<keyword evidence="2" id="KW-0805">Transcription regulation</keyword>
<dbReference type="PANTHER" id="PTHR30204:SF69">
    <property type="entry name" value="MERR-FAMILY TRANSCRIPTIONAL REGULATOR"/>
    <property type="match status" value="1"/>
</dbReference>
<gene>
    <name evidence="7" type="ORF">SYYSPA8_32895</name>
</gene>
<keyword evidence="8" id="KW-1185">Reference proteome</keyword>
<dbReference type="Gene3D" id="1.10.1660.10">
    <property type="match status" value="1"/>
</dbReference>
<dbReference type="Proteomes" id="UP001291653">
    <property type="component" value="Unassembled WGS sequence"/>
</dbReference>
<feature type="domain" description="HTH merR-type" evidence="6">
    <location>
        <begin position="1"/>
        <end position="68"/>
    </location>
</feature>
<evidence type="ECO:0000256" key="1">
    <source>
        <dbReference type="ARBA" id="ARBA00022491"/>
    </source>
</evidence>
<dbReference type="Pfam" id="PF13411">
    <property type="entry name" value="MerR_1"/>
    <property type="match status" value="1"/>
</dbReference>
<evidence type="ECO:0000256" key="3">
    <source>
        <dbReference type="ARBA" id="ARBA00023125"/>
    </source>
</evidence>
<dbReference type="SMART" id="SM00422">
    <property type="entry name" value="HTH_MERR"/>
    <property type="match status" value="1"/>
</dbReference>
<dbReference type="CDD" id="cd01282">
    <property type="entry name" value="HTH_MerR-like_sg3"/>
    <property type="match status" value="1"/>
</dbReference>
<protein>
    <submittedName>
        <fullName evidence="7">MerR family transcriptional regulator</fullName>
    </submittedName>
</protein>
<dbReference type="PRINTS" id="PR00040">
    <property type="entry name" value="HTHMERR"/>
</dbReference>
<feature type="compositionally biased region" description="Basic and acidic residues" evidence="5">
    <location>
        <begin position="129"/>
        <end position="141"/>
    </location>
</feature>
<evidence type="ECO:0000256" key="5">
    <source>
        <dbReference type="SAM" id="MobiDB-lite"/>
    </source>
</evidence>
<sequence length="141" mass="15331">MRIGELAGMTGTTARALRHYEQAGLISSERAPNGYRVYGERAVVRVRNIRHLLAAGLTLDDVQAFLPCLDGDVSAAPPSEKGLRIARDRLAVLEERIAAQTEARDRLASALRRHEDRRDAGDGETEEDGPGRSVDRADAVG</sequence>
<dbReference type="EMBL" id="BSBI01000018">
    <property type="protein sequence ID" value="GLF99198.1"/>
    <property type="molecule type" value="Genomic_DNA"/>
</dbReference>
<dbReference type="InterPro" id="IPR009061">
    <property type="entry name" value="DNA-bd_dom_put_sf"/>
</dbReference>
<evidence type="ECO:0000256" key="4">
    <source>
        <dbReference type="ARBA" id="ARBA00023163"/>
    </source>
</evidence>
<dbReference type="InterPro" id="IPR000551">
    <property type="entry name" value="MerR-type_HTH_dom"/>
</dbReference>
<organism evidence="7 8">
    <name type="scientific">Streptomyces yaizuensis</name>
    <dbReference type="NCBI Taxonomy" id="2989713"/>
    <lineage>
        <taxon>Bacteria</taxon>
        <taxon>Bacillati</taxon>
        <taxon>Actinomycetota</taxon>
        <taxon>Actinomycetes</taxon>
        <taxon>Kitasatosporales</taxon>
        <taxon>Streptomycetaceae</taxon>
        <taxon>Streptomyces</taxon>
    </lineage>
</organism>
<dbReference type="RefSeq" id="WP_323451148.1">
    <property type="nucleotide sequence ID" value="NZ_BSBI01000018.1"/>
</dbReference>
<dbReference type="PANTHER" id="PTHR30204">
    <property type="entry name" value="REDOX-CYCLING DRUG-SENSING TRANSCRIPTIONAL ACTIVATOR SOXR"/>
    <property type="match status" value="1"/>
</dbReference>
<proteinExistence type="predicted"/>
<evidence type="ECO:0000259" key="6">
    <source>
        <dbReference type="PROSITE" id="PS50937"/>
    </source>
</evidence>
<evidence type="ECO:0000313" key="7">
    <source>
        <dbReference type="EMBL" id="GLF99198.1"/>
    </source>
</evidence>
<dbReference type="PROSITE" id="PS50937">
    <property type="entry name" value="HTH_MERR_2"/>
    <property type="match status" value="1"/>
</dbReference>
<evidence type="ECO:0000256" key="2">
    <source>
        <dbReference type="ARBA" id="ARBA00023015"/>
    </source>
</evidence>
<name>A0ABQ5P9E3_9ACTN</name>
<keyword evidence="3" id="KW-0238">DNA-binding</keyword>
<keyword evidence="1" id="KW-0678">Repressor</keyword>
<evidence type="ECO:0000313" key="8">
    <source>
        <dbReference type="Proteomes" id="UP001291653"/>
    </source>
</evidence>
<dbReference type="InterPro" id="IPR047057">
    <property type="entry name" value="MerR_fam"/>
</dbReference>